<dbReference type="OrthoDB" id="10292931at2759"/>
<evidence type="ECO:0000313" key="1">
    <source>
        <dbReference type="EMBL" id="GFY39533.1"/>
    </source>
</evidence>
<gene>
    <name evidence="1" type="ORF">TNIN_73381</name>
</gene>
<dbReference type="AlphaFoldDB" id="A0A8X6WQL1"/>
<proteinExistence type="predicted"/>
<dbReference type="EMBL" id="BMAV01001418">
    <property type="protein sequence ID" value="GFY39533.1"/>
    <property type="molecule type" value="Genomic_DNA"/>
</dbReference>
<accession>A0A8X6WQL1</accession>
<reference evidence="1" key="1">
    <citation type="submission" date="2020-08" db="EMBL/GenBank/DDBJ databases">
        <title>Multicomponent nature underlies the extraordinary mechanical properties of spider dragline silk.</title>
        <authorList>
            <person name="Kono N."/>
            <person name="Nakamura H."/>
            <person name="Mori M."/>
            <person name="Yoshida Y."/>
            <person name="Ohtoshi R."/>
            <person name="Malay A.D."/>
            <person name="Moran D.A.P."/>
            <person name="Tomita M."/>
            <person name="Numata K."/>
            <person name="Arakawa K."/>
        </authorList>
    </citation>
    <scope>NUCLEOTIDE SEQUENCE</scope>
</reference>
<comment type="caution">
    <text evidence="1">The sequence shown here is derived from an EMBL/GenBank/DDBJ whole genome shotgun (WGS) entry which is preliminary data.</text>
</comment>
<dbReference type="Proteomes" id="UP000886998">
    <property type="component" value="Unassembled WGS sequence"/>
</dbReference>
<protein>
    <submittedName>
        <fullName evidence="1">Uncharacterized protein</fullName>
    </submittedName>
</protein>
<sequence length="147" mass="16956">MNTHTSWWIEAESIPLCSWTELSSGDREKKFIVFINKCKVNMIIIAEQKIQKIVQHPGYLDDDKEHKIKIAKYNKGVELFVDSKMKRVYVENEWAYSPKVDGMHSIDSSKEHRIDSFTIYQGCGAKIIINGSTVEFNLLQKCNSNPS</sequence>
<keyword evidence="2" id="KW-1185">Reference proteome</keyword>
<name>A0A8X6WQL1_9ARAC</name>
<organism evidence="1 2">
    <name type="scientific">Trichonephila inaurata madagascariensis</name>
    <dbReference type="NCBI Taxonomy" id="2747483"/>
    <lineage>
        <taxon>Eukaryota</taxon>
        <taxon>Metazoa</taxon>
        <taxon>Ecdysozoa</taxon>
        <taxon>Arthropoda</taxon>
        <taxon>Chelicerata</taxon>
        <taxon>Arachnida</taxon>
        <taxon>Araneae</taxon>
        <taxon>Araneomorphae</taxon>
        <taxon>Entelegynae</taxon>
        <taxon>Araneoidea</taxon>
        <taxon>Nephilidae</taxon>
        <taxon>Trichonephila</taxon>
        <taxon>Trichonephila inaurata</taxon>
    </lineage>
</organism>
<evidence type="ECO:0000313" key="2">
    <source>
        <dbReference type="Proteomes" id="UP000886998"/>
    </source>
</evidence>